<evidence type="ECO:0000313" key="2">
    <source>
        <dbReference type="EMBL" id="MBC3949927.1"/>
    </source>
</evidence>
<evidence type="ECO:0000313" key="3">
    <source>
        <dbReference type="Proteomes" id="UP000651852"/>
    </source>
</evidence>
<dbReference type="RefSeq" id="WP_095092984.1">
    <property type="nucleotide sequence ID" value="NZ_JACONW010000031.1"/>
</dbReference>
<keyword evidence="1" id="KW-0472">Membrane</keyword>
<evidence type="ECO:0000256" key="1">
    <source>
        <dbReference type="SAM" id="Phobius"/>
    </source>
</evidence>
<accession>A0ABR7AYE3</accession>
<keyword evidence="1" id="KW-1133">Transmembrane helix</keyword>
<feature type="transmembrane region" description="Helical" evidence="1">
    <location>
        <begin position="75"/>
        <end position="95"/>
    </location>
</feature>
<proteinExistence type="predicted"/>
<keyword evidence="3" id="KW-1185">Reference proteome</keyword>
<dbReference type="Proteomes" id="UP000651852">
    <property type="component" value="Unassembled WGS sequence"/>
</dbReference>
<name>A0ABR7AYE3_9PSED</name>
<keyword evidence="1" id="KW-0812">Transmembrane</keyword>
<sequence length="148" mass="17080">MNYTDGLRDFLARFFPTFISTFFLALFSLSCAISLVGSTYFRGHPLEARYTLVAVIAVTVLLCFGNFMMIRGRTWGVWIIVALLIISLLTVLLTYGYRPHIFSYTTGILLPLLGLLMLNSKRHREMREELVKVREQRVKARKKGLKRQ</sequence>
<feature type="transmembrane region" description="Helical" evidence="1">
    <location>
        <begin position="12"/>
        <end position="36"/>
    </location>
</feature>
<organism evidence="2 3">
    <name type="scientific">Pseudomonas folii</name>
    <dbReference type="NCBI Taxonomy" id="2762593"/>
    <lineage>
        <taxon>Bacteria</taxon>
        <taxon>Pseudomonadati</taxon>
        <taxon>Pseudomonadota</taxon>
        <taxon>Gammaproteobacteria</taxon>
        <taxon>Pseudomonadales</taxon>
        <taxon>Pseudomonadaceae</taxon>
        <taxon>Pseudomonas</taxon>
    </lineage>
</organism>
<comment type="caution">
    <text evidence="2">The sequence shown here is derived from an EMBL/GenBank/DDBJ whole genome shotgun (WGS) entry which is preliminary data.</text>
</comment>
<evidence type="ECO:0008006" key="4">
    <source>
        <dbReference type="Google" id="ProtNLM"/>
    </source>
</evidence>
<reference evidence="2 3" key="1">
    <citation type="submission" date="2020-08" db="EMBL/GenBank/DDBJ databases">
        <title>Putative novel bacterial strains isolated from necrotic wheat leaf tissues caused by Xanthomonas translucens.</title>
        <authorList>
            <person name="Tambong J.T."/>
        </authorList>
    </citation>
    <scope>NUCLEOTIDE SEQUENCE [LARGE SCALE GENOMIC DNA]</scope>
    <source>
        <strain evidence="2 3">DOAB 1069</strain>
    </source>
</reference>
<feature type="transmembrane region" description="Helical" evidence="1">
    <location>
        <begin position="101"/>
        <end position="118"/>
    </location>
</feature>
<feature type="transmembrane region" description="Helical" evidence="1">
    <location>
        <begin position="48"/>
        <end position="68"/>
    </location>
</feature>
<protein>
    <recommendedName>
        <fullName evidence="4">Lipoprotein</fullName>
    </recommendedName>
</protein>
<dbReference type="EMBL" id="JACONW010000031">
    <property type="protein sequence ID" value="MBC3949927.1"/>
    <property type="molecule type" value="Genomic_DNA"/>
</dbReference>
<gene>
    <name evidence="2" type="ORF">H8S59_09115</name>
</gene>